<dbReference type="NCBIfam" id="NF003426">
    <property type="entry name" value="PRK04914.1"/>
    <property type="match status" value="1"/>
</dbReference>
<dbReference type="Gene3D" id="3.40.50.10810">
    <property type="entry name" value="Tandem AAA-ATPase domain"/>
    <property type="match status" value="1"/>
</dbReference>
<dbReference type="Gene3D" id="2.30.30.140">
    <property type="match status" value="1"/>
</dbReference>
<dbReference type="HAMAP" id="MF_01821">
    <property type="entry name" value="Helicase_RapA"/>
    <property type="match status" value="1"/>
</dbReference>
<keyword evidence="12" id="KW-1185">Reference proteome</keyword>
<keyword evidence="4" id="KW-0067">ATP-binding</keyword>
<evidence type="ECO:0000256" key="2">
    <source>
        <dbReference type="ARBA" id="ARBA00022801"/>
    </source>
</evidence>
<evidence type="ECO:0000259" key="10">
    <source>
        <dbReference type="PROSITE" id="PS51194"/>
    </source>
</evidence>
<evidence type="ECO:0000259" key="9">
    <source>
        <dbReference type="PROSITE" id="PS51192"/>
    </source>
</evidence>
<organism evidence="11 12">
    <name type="scientific">Acanthopleuribacter pedis</name>
    <dbReference type="NCBI Taxonomy" id="442870"/>
    <lineage>
        <taxon>Bacteria</taxon>
        <taxon>Pseudomonadati</taxon>
        <taxon>Acidobacteriota</taxon>
        <taxon>Holophagae</taxon>
        <taxon>Acanthopleuribacterales</taxon>
        <taxon>Acanthopleuribacteraceae</taxon>
        <taxon>Acanthopleuribacter</taxon>
    </lineage>
</organism>
<dbReference type="Gene3D" id="6.10.140.1500">
    <property type="match status" value="1"/>
</dbReference>
<dbReference type="PROSITE" id="PS51192">
    <property type="entry name" value="HELICASE_ATP_BIND_1"/>
    <property type="match status" value="1"/>
</dbReference>
<dbReference type="Gene3D" id="3.30.360.80">
    <property type="match status" value="1"/>
</dbReference>
<dbReference type="PANTHER" id="PTHR45766">
    <property type="entry name" value="DNA ANNEALING HELICASE AND ENDONUCLEASE ZRANB3 FAMILY MEMBER"/>
    <property type="match status" value="1"/>
</dbReference>
<reference evidence="11" key="1">
    <citation type="submission" date="2021-03" db="EMBL/GenBank/DDBJ databases">
        <authorList>
            <person name="Wang G."/>
        </authorList>
    </citation>
    <scope>NUCLEOTIDE SEQUENCE</scope>
    <source>
        <strain evidence="11">KCTC 12899</strain>
    </source>
</reference>
<protein>
    <submittedName>
        <fullName evidence="11">RNA polymerase-associated protein RapA</fullName>
    </submittedName>
</protein>
<dbReference type="Gene3D" id="3.40.50.300">
    <property type="entry name" value="P-loop containing nucleotide triphosphate hydrolases"/>
    <property type="match status" value="1"/>
</dbReference>
<dbReference type="InterPro" id="IPR023949">
    <property type="entry name" value="Helicase_RapA"/>
</dbReference>
<evidence type="ECO:0000256" key="8">
    <source>
        <dbReference type="ARBA" id="ARBA00023163"/>
    </source>
</evidence>
<dbReference type="GO" id="GO:0003677">
    <property type="term" value="F:DNA binding"/>
    <property type="evidence" value="ECO:0007669"/>
    <property type="project" value="UniProtKB-KW"/>
</dbReference>
<evidence type="ECO:0000256" key="4">
    <source>
        <dbReference type="ARBA" id="ARBA00022840"/>
    </source>
</evidence>
<keyword evidence="8" id="KW-0804">Transcription</keyword>
<proteinExistence type="inferred from homology"/>
<dbReference type="RefSeq" id="WP_207861239.1">
    <property type="nucleotide sequence ID" value="NZ_JAFREP010000023.1"/>
</dbReference>
<dbReference type="InterPro" id="IPR022737">
    <property type="entry name" value="RapA_C"/>
</dbReference>
<dbReference type="SUPFAM" id="SSF52540">
    <property type="entry name" value="P-loop containing nucleoside triphosphate hydrolases"/>
    <property type="match status" value="2"/>
</dbReference>
<dbReference type="Pfam" id="PF18339">
    <property type="entry name" value="Tudor_1_RapA"/>
    <property type="match status" value="1"/>
</dbReference>
<dbReference type="InterPro" id="IPR040765">
    <property type="entry name" value="Tudor_1_RapA"/>
</dbReference>
<keyword evidence="6" id="KW-0238">DNA-binding</keyword>
<dbReference type="CDD" id="cd18793">
    <property type="entry name" value="SF2_C_SNF"/>
    <property type="match status" value="1"/>
</dbReference>
<keyword evidence="7" id="KW-0010">Activator</keyword>
<dbReference type="InterPro" id="IPR038718">
    <property type="entry name" value="SNF2-like_sf"/>
</dbReference>
<keyword evidence="5" id="KW-0805">Transcription regulation</keyword>
<evidence type="ECO:0000256" key="3">
    <source>
        <dbReference type="ARBA" id="ARBA00022806"/>
    </source>
</evidence>
<keyword evidence="2" id="KW-0378">Hydrolase</keyword>
<dbReference type="CDD" id="cd18011">
    <property type="entry name" value="DEXDc_RapA"/>
    <property type="match status" value="1"/>
</dbReference>
<name>A0A8J7QBW1_9BACT</name>
<dbReference type="GO" id="GO:0004386">
    <property type="term" value="F:helicase activity"/>
    <property type="evidence" value="ECO:0007669"/>
    <property type="project" value="UniProtKB-KW"/>
</dbReference>
<dbReference type="EMBL" id="JAFREP010000023">
    <property type="protein sequence ID" value="MBO1321264.1"/>
    <property type="molecule type" value="Genomic_DNA"/>
</dbReference>
<dbReference type="InterPro" id="IPR000330">
    <property type="entry name" value="SNF2_N"/>
</dbReference>
<dbReference type="SMART" id="SM00487">
    <property type="entry name" value="DEXDc"/>
    <property type="match status" value="1"/>
</dbReference>
<dbReference type="Pfam" id="PF00271">
    <property type="entry name" value="Helicase_C"/>
    <property type="match status" value="1"/>
</dbReference>
<evidence type="ECO:0000256" key="1">
    <source>
        <dbReference type="ARBA" id="ARBA00022741"/>
    </source>
</evidence>
<dbReference type="GO" id="GO:0016817">
    <property type="term" value="F:hydrolase activity, acting on acid anhydrides"/>
    <property type="evidence" value="ECO:0007669"/>
    <property type="project" value="InterPro"/>
</dbReference>
<dbReference type="InterPro" id="IPR014001">
    <property type="entry name" value="Helicase_ATP-bd"/>
</dbReference>
<feature type="domain" description="Helicase ATP-binding" evidence="9">
    <location>
        <begin position="158"/>
        <end position="330"/>
    </location>
</feature>
<evidence type="ECO:0000256" key="6">
    <source>
        <dbReference type="ARBA" id="ARBA00023125"/>
    </source>
</evidence>
<keyword evidence="3" id="KW-0347">Helicase</keyword>
<dbReference type="PANTHER" id="PTHR45766:SF6">
    <property type="entry name" value="SWI_SNF-RELATED MATRIX-ASSOCIATED ACTIN-DEPENDENT REGULATOR OF CHROMATIN SUBFAMILY A-LIKE PROTEIN 1"/>
    <property type="match status" value="1"/>
</dbReference>
<gene>
    <name evidence="11" type="primary">rapA</name>
    <name evidence="11" type="ORF">J3U88_22480</name>
</gene>
<evidence type="ECO:0000256" key="5">
    <source>
        <dbReference type="ARBA" id="ARBA00023015"/>
    </source>
</evidence>
<dbReference type="SMART" id="SM00490">
    <property type="entry name" value="HELICc"/>
    <property type="match status" value="1"/>
</dbReference>
<evidence type="ECO:0000313" key="11">
    <source>
        <dbReference type="EMBL" id="MBO1321264.1"/>
    </source>
</evidence>
<dbReference type="Pfam" id="PF00176">
    <property type="entry name" value="SNF2-rel_dom"/>
    <property type="match status" value="1"/>
</dbReference>
<dbReference type="InterPro" id="IPR057342">
    <property type="entry name" value="DEXDc_RapA"/>
</dbReference>
<keyword evidence="1" id="KW-0547">Nucleotide-binding</keyword>
<dbReference type="PROSITE" id="PS51194">
    <property type="entry name" value="HELICASE_CTER"/>
    <property type="match status" value="1"/>
</dbReference>
<dbReference type="Proteomes" id="UP000664417">
    <property type="component" value="Unassembled WGS sequence"/>
</dbReference>
<sequence length="964" mass="110601">MSDWVVGQRCASQGEPTLGLGMIKEVGPRNITVFFPASSTQRIYARDKAPLKRVQFEVGEEVRDNRGGGFTVIEVKEQNGILFYLGEEGILPETELDHNLVYSRPEEQLLAGQIYKPKEFDLRVSAWEVRQRSLSSTCRGFVGARIELVRHQLYIAQEVARRYHPRVLLSDEVGLGKTIEAGLIFHQMWTTGRAKRVLCLVPNHLVNQWLTELYRKFNMLFNIMTAGQARELAKTHPDTNPYYSFQCVLQSVDEAAHNQELREQVVEGDWDLVIVDEAHHLTWSQEKVSKEYQLVQDLAKHAGGILLLTATPRQLGLESHFGRLQLLDPDRFNNFEAFKNEVELYGELAKLADQVLEQKTDGLAATTEQLFPKDSALHEQAKTAEAGDEAEGKNFLQSLIDRHGTGRMVFRNRRKVLEGFPRRIVHPIALESNRYYEDYLDVTIPLIDDRFEGQRVLAGAPAFQSNEVKMDLTEAASLLQRAWRQDPRLLWLIAFLRNQEEKFLLICSNKVVVLALQEMLALAKNIDLAVFHEDLSLIERDRQAAYFAKEEGAQVLLCSEIGSEGRNFQFAHNLILFDLPLNPALLEQRIGRLDRIGQHHDIQIHVPYVQGSPQEYLFRWYHEGLDAFEQHLIDGDYIFEHVRDEIFTLFTALKTPDTINAFIERSRVLANEVKQRIEQGRDRLLELHSFNPDVADELVEEIVEIDDNLELKDFMDRVFDLFGVNVHDADHPDNQYVRPSSHMFVESFPYLGDDGIEITYDREQAVIREDVTFLSYDHPMVLGAIDLMFAHKRGSTSFSLWKKAPEPGILVQCLFVLESPVNEGVALEEYLAPLPILIAVDQNQQLRPDLLEALKEVKLDKGPMATLQQQRQALGDILAKLIEVAEEEAEAIAVDHRHEAEDRAMNSLKEEYQRLMALRKLNPSIREEELAFIEERLNLIVDLLEESRLRLDAIRMILMVPDRG</sequence>
<evidence type="ECO:0000313" key="12">
    <source>
        <dbReference type="Proteomes" id="UP000664417"/>
    </source>
</evidence>
<dbReference type="InterPro" id="IPR001650">
    <property type="entry name" value="Helicase_C-like"/>
</dbReference>
<accession>A0A8J7QBW1</accession>
<dbReference type="Pfam" id="PF18337">
    <property type="entry name" value="Tudor_RapA"/>
    <property type="match status" value="1"/>
</dbReference>
<comment type="caution">
    <text evidence="11">The sequence shown here is derived from an EMBL/GenBank/DDBJ whole genome shotgun (WGS) entry which is preliminary data.</text>
</comment>
<dbReference type="InterPro" id="IPR049730">
    <property type="entry name" value="SNF2/RAD54-like_C"/>
</dbReference>
<feature type="domain" description="Helicase C-terminal" evidence="10">
    <location>
        <begin position="488"/>
        <end position="646"/>
    </location>
</feature>
<dbReference type="GO" id="GO:0005524">
    <property type="term" value="F:ATP binding"/>
    <property type="evidence" value="ECO:0007669"/>
    <property type="project" value="UniProtKB-KW"/>
</dbReference>
<dbReference type="GO" id="GO:0006355">
    <property type="term" value="P:regulation of DNA-templated transcription"/>
    <property type="evidence" value="ECO:0007669"/>
    <property type="project" value="InterPro"/>
</dbReference>
<dbReference type="Gene3D" id="2.30.30.930">
    <property type="match status" value="1"/>
</dbReference>
<dbReference type="AlphaFoldDB" id="A0A8J7QBW1"/>
<dbReference type="InterPro" id="IPR027417">
    <property type="entry name" value="P-loop_NTPase"/>
</dbReference>
<dbReference type="Pfam" id="PF12137">
    <property type="entry name" value="RapA_C"/>
    <property type="match status" value="1"/>
</dbReference>
<evidence type="ECO:0000256" key="7">
    <source>
        <dbReference type="ARBA" id="ARBA00023159"/>
    </source>
</evidence>
<dbReference type="InterPro" id="IPR040766">
    <property type="entry name" value="Tudor_2_RapA"/>
</dbReference>